<dbReference type="AlphaFoldDB" id="A0A1M6GAT0"/>
<dbReference type="PANTHER" id="PTHR33990">
    <property type="entry name" value="PROTEIN YJDN-RELATED"/>
    <property type="match status" value="1"/>
</dbReference>
<dbReference type="InterPro" id="IPR029068">
    <property type="entry name" value="Glyas_Bleomycin-R_OHBP_Dase"/>
</dbReference>
<dbReference type="InterPro" id="IPR028973">
    <property type="entry name" value="PhnB-like"/>
</dbReference>
<evidence type="ECO:0000259" key="1">
    <source>
        <dbReference type="Pfam" id="PF06983"/>
    </source>
</evidence>
<proteinExistence type="predicted"/>
<keyword evidence="3" id="KW-1185">Reference proteome</keyword>
<dbReference type="Pfam" id="PF06983">
    <property type="entry name" value="3-dmu-9_3-mt"/>
    <property type="match status" value="1"/>
</dbReference>
<dbReference type="CDD" id="cd06588">
    <property type="entry name" value="PhnB_like"/>
    <property type="match status" value="1"/>
</dbReference>
<dbReference type="RefSeq" id="WP_073168332.1">
    <property type="nucleotide sequence ID" value="NZ_FQZE01000010.1"/>
</dbReference>
<dbReference type="EMBL" id="FQZE01000010">
    <property type="protein sequence ID" value="SHJ07022.1"/>
    <property type="molecule type" value="Genomic_DNA"/>
</dbReference>
<gene>
    <name evidence="2" type="ORF">SAMN05444280_11095</name>
</gene>
<accession>A0A1M6GAT0</accession>
<dbReference type="STRING" id="1168035.SAMN05444280_11095"/>
<sequence>MKQAAQPYFHFDGNCREAMEFYGQLFGGKLEIMTIGESSAKEQFSKDLYDQVLHSHLQNGDFFIMASDMCGMGELTPGNSVDINLNCTSEEEINHLYKQLAEGGKILDELKEQFWGALFAMVTDRFGVRWMLSFDKK</sequence>
<evidence type="ECO:0000313" key="3">
    <source>
        <dbReference type="Proteomes" id="UP000184050"/>
    </source>
</evidence>
<dbReference type="Gene3D" id="3.10.180.10">
    <property type="entry name" value="2,3-Dihydroxybiphenyl 1,2-Dioxygenase, domain 1"/>
    <property type="match status" value="1"/>
</dbReference>
<reference evidence="2 3" key="1">
    <citation type="submission" date="2016-11" db="EMBL/GenBank/DDBJ databases">
        <authorList>
            <person name="Jaros S."/>
            <person name="Januszkiewicz K."/>
            <person name="Wedrychowicz H."/>
        </authorList>
    </citation>
    <scope>NUCLEOTIDE SEQUENCE [LARGE SCALE GENOMIC DNA]</scope>
    <source>
        <strain evidence="2 3">DSM 27063</strain>
    </source>
</reference>
<dbReference type="Proteomes" id="UP000184050">
    <property type="component" value="Unassembled WGS sequence"/>
</dbReference>
<dbReference type="OrthoDB" id="9795306at2"/>
<feature type="domain" description="PhnB-like" evidence="1">
    <location>
        <begin position="6"/>
        <end position="131"/>
    </location>
</feature>
<name>A0A1M6GAT0_9BACT</name>
<dbReference type="SUPFAM" id="SSF54593">
    <property type="entry name" value="Glyoxalase/Bleomycin resistance protein/Dihydroxybiphenyl dioxygenase"/>
    <property type="match status" value="1"/>
</dbReference>
<dbReference type="PANTHER" id="PTHR33990:SF1">
    <property type="entry name" value="PROTEIN YJDN"/>
    <property type="match status" value="1"/>
</dbReference>
<protein>
    <submittedName>
        <fullName evidence="2">PhnB protein</fullName>
    </submittedName>
</protein>
<organism evidence="2 3">
    <name type="scientific">Tangfeifania diversioriginum</name>
    <dbReference type="NCBI Taxonomy" id="1168035"/>
    <lineage>
        <taxon>Bacteria</taxon>
        <taxon>Pseudomonadati</taxon>
        <taxon>Bacteroidota</taxon>
        <taxon>Bacteroidia</taxon>
        <taxon>Marinilabiliales</taxon>
        <taxon>Prolixibacteraceae</taxon>
        <taxon>Tangfeifania</taxon>
    </lineage>
</organism>
<evidence type="ECO:0000313" key="2">
    <source>
        <dbReference type="EMBL" id="SHJ07022.1"/>
    </source>
</evidence>